<gene>
    <name evidence="2" type="ORF">EgrG_002020000</name>
</gene>
<reference evidence="2 3" key="1">
    <citation type="journal article" date="2013" name="Nature">
        <title>The genomes of four tapeworm species reveal adaptations to parasitism.</title>
        <authorList>
            <person name="Tsai I.J."/>
            <person name="Zarowiecki M."/>
            <person name="Holroyd N."/>
            <person name="Garciarrubio A."/>
            <person name="Sanchez-Flores A."/>
            <person name="Brooks K.L."/>
            <person name="Tracey A."/>
            <person name="Bobes R.J."/>
            <person name="Fragoso G."/>
            <person name="Sciutto E."/>
            <person name="Aslett M."/>
            <person name="Beasley H."/>
            <person name="Bennett H.M."/>
            <person name="Cai J."/>
            <person name="Camicia F."/>
            <person name="Clark R."/>
            <person name="Cucher M."/>
            <person name="De Silva N."/>
            <person name="Day T.A."/>
            <person name="Deplazes P."/>
            <person name="Estrada K."/>
            <person name="Fernandez C."/>
            <person name="Holland P.W."/>
            <person name="Hou J."/>
            <person name="Hu S."/>
            <person name="Huckvale T."/>
            <person name="Hung S.S."/>
            <person name="Kamenetzky L."/>
            <person name="Keane J.A."/>
            <person name="Kiss F."/>
            <person name="Koziol U."/>
            <person name="Lambert O."/>
            <person name="Liu K."/>
            <person name="Luo X."/>
            <person name="Luo Y."/>
            <person name="Macchiaroli N."/>
            <person name="Nichol S."/>
            <person name="Paps J."/>
            <person name="Parkinson J."/>
            <person name="Pouchkina-Stantcheva N."/>
            <person name="Riddiford N."/>
            <person name="Rosenzvit M."/>
            <person name="Salinas G."/>
            <person name="Wasmuth J.D."/>
            <person name="Zamanian M."/>
            <person name="Zheng Y."/>
            <person name="Cai X."/>
            <person name="Soberon X."/>
            <person name="Olson P.D."/>
            <person name="Laclette J.P."/>
            <person name="Brehm K."/>
            <person name="Berriman M."/>
            <person name="Garciarrubio A."/>
            <person name="Bobes R.J."/>
            <person name="Fragoso G."/>
            <person name="Sanchez-Flores A."/>
            <person name="Estrada K."/>
            <person name="Cevallos M.A."/>
            <person name="Morett E."/>
            <person name="Gonzalez V."/>
            <person name="Portillo T."/>
            <person name="Ochoa-Leyva A."/>
            <person name="Jose M.V."/>
            <person name="Sciutto E."/>
            <person name="Landa A."/>
            <person name="Jimenez L."/>
            <person name="Valdes V."/>
            <person name="Carrero J.C."/>
            <person name="Larralde C."/>
            <person name="Morales-Montor J."/>
            <person name="Limon-Lason J."/>
            <person name="Soberon X."/>
            <person name="Laclette J.P."/>
        </authorList>
    </citation>
    <scope>NUCLEOTIDE SEQUENCE [LARGE SCALE GENOMIC DNA]</scope>
</reference>
<protein>
    <submittedName>
        <fullName evidence="2 4">Uncharacterized protein</fullName>
    </submittedName>
</protein>
<evidence type="ECO:0000313" key="3">
    <source>
        <dbReference type="Proteomes" id="UP000492820"/>
    </source>
</evidence>
<dbReference type="AlphaFoldDB" id="A0A068WFU1"/>
<reference evidence="4" key="3">
    <citation type="submission" date="2020-10" db="UniProtKB">
        <authorList>
            <consortium name="WormBaseParasite"/>
        </authorList>
    </citation>
    <scope>IDENTIFICATION</scope>
</reference>
<organism evidence="2">
    <name type="scientific">Echinococcus granulosus</name>
    <name type="common">Hydatid tapeworm</name>
    <dbReference type="NCBI Taxonomy" id="6210"/>
    <lineage>
        <taxon>Eukaryota</taxon>
        <taxon>Metazoa</taxon>
        <taxon>Spiralia</taxon>
        <taxon>Lophotrochozoa</taxon>
        <taxon>Platyhelminthes</taxon>
        <taxon>Cestoda</taxon>
        <taxon>Eucestoda</taxon>
        <taxon>Cyclophyllidea</taxon>
        <taxon>Taeniidae</taxon>
        <taxon>Echinococcus</taxon>
        <taxon>Echinococcus granulosus group</taxon>
    </lineage>
</organism>
<evidence type="ECO:0000313" key="2">
    <source>
        <dbReference type="EMBL" id="CDS16534.1"/>
    </source>
</evidence>
<reference evidence="2" key="2">
    <citation type="submission" date="2014-06" db="EMBL/GenBank/DDBJ databases">
        <authorList>
            <person name="Aslett M."/>
        </authorList>
    </citation>
    <scope>NUCLEOTIDE SEQUENCE</scope>
</reference>
<dbReference type="Proteomes" id="UP000492820">
    <property type="component" value="Unassembled WGS sequence"/>
</dbReference>
<evidence type="ECO:0000313" key="4">
    <source>
        <dbReference type="WBParaSite" id="EgrG_002020000"/>
    </source>
</evidence>
<proteinExistence type="predicted"/>
<feature type="region of interest" description="Disordered" evidence="1">
    <location>
        <begin position="46"/>
        <end position="89"/>
    </location>
</feature>
<feature type="compositionally biased region" description="Polar residues" evidence="1">
    <location>
        <begin position="78"/>
        <end position="87"/>
    </location>
</feature>
<dbReference type="EMBL" id="LK028576">
    <property type="protein sequence ID" value="CDS16534.1"/>
    <property type="molecule type" value="Genomic_DNA"/>
</dbReference>
<feature type="compositionally biased region" description="Basic and acidic residues" evidence="1">
    <location>
        <begin position="49"/>
        <end position="75"/>
    </location>
</feature>
<name>A0A068WFU1_ECHGR</name>
<evidence type="ECO:0000256" key="1">
    <source>
        <dbReference type="SAM" id="MobiDB-lite"/>
    </source>
</evidence>
<sequence length="158" mass="17804">MLHDHTHTAGKQSDEFVEESGVQKAVHQTLLLHFSRFLSLQIPQLRSPSRKEKGEGREERREPWVIGEGRKEGRDFVPSSSSYSCDQTSEEKSRFLSSPSIDYAESLFDIIREIIPLSPRPPPSPLLGLTRTRVQAGKLASYRENGAAKIDFLLLSQA</sequence>
<accession>A0A068WFU1</accession>
<dbReference type="WBParaSite" id="EgrG_002020000">
    <property type="protein sequence ID" value="EgrG_002020000"/>
    <property type="gene ID" value="EgrG_002020000"/>
</dbReference>